<organism evidence="2 3">
    <name type="scientific">Sinanodonta woodiana</name>
    <name type="common">Chinese pond mussel</name>
    <name type="synonym">Anodonta woodiana</name>
    <dbReference type="NCBI Taxonomy" id="1069815"/>
    <lineage>
        <taxon>Eukaryota</taxon>
        <taxon>Metazoa</taxon>
        <taxon>Spiralia</taxon>
        <taxon>Lophotrochozoa</taxon>
        <taxon>Mollusca</taxon>
        <taxon>Bivalvia</taxon>
        <taxon>Autobranchia</taxon>
        <taxon>Heteroconchia</taxon>
        <taxon>Palaeoheterodonta</taxon>
        <taxon>Unionida</taxon>
        <taxon>Unionoidea</taxon>
        <taxon>Unionidae</taxon>
        <taxon>Unioninae</taxon>
        <taxon>Sinanodonta</taxon>
    </lineage>
</organism>
<dbReference type="Proteomes" id="UP001634394">
    <property type="component" value="Unassembled WGS sequence"/>
</dbReference>
<keyword evidence="3" id="KW-1185">Reference proteome</keyword>
<dbReference type="InterPro" id="IPR011705">
    <property type="entry name" value="BACK"/>
</dbReference>
<dbReference type="EMBL" id="JBJQND010000016">
    <property type="protein sequence ID" value="KAL3846834.1"/>
    <property type="molecule type" value="Genomic_DNA"/>
</dbReference>
<dbReference type="Gene3D" id="3.30.710.10">
    <property type="entry name" value="Potassium Channel Kv1.1, Chain A"/>
    <property type="match status" value="1"/>
</dbReference>
<evidence type="ECO:0000313" key="3">
    <source>
        <dbReference type="Proteomes" id="UP001634394"/>
    </source>
</evidence>
<evidence type="ECO:0000259" key="1">
    <source>
        <dbReference type="PROSITE" id="PS50097"/>
    </source>
</evidence>
<proteinExistence type="predicted"/>
<dbReference type="InterPro" id="IPR000210">
    <property type="entry name" value="BTB/POZ_dom"/>
</dbReference>
<sequence length="504" mass="57586">MAEDGEDFEITTHNVVPCVHDDIQISDSPIESDIGFKKVLTSSFEEHNSECFSSIEETVNDLPIGWQSDKSLSKSLSVLFEKELWTDVTFTFRTDDHVLPDQIKGHKVMLAARSPVFQAMFFGLMDSKSEIEIVDASPESFRLFLNCLYTDNVDLDENSLSQVVKVAHKYQVNHLLDLCSEKLKTLISVENACEILALAVFYNLESLIEKACNFVDDHADKIIETQAFIDMPVQALKIILSGDTFYTKELKLLRKSLEWAENKCMLQDLEPEDTNKRHVLGDAFFHLRLPTMSLYEFTENVSKTKLITIEESVKIYQHMGCPSAQEEVCNSIKSRKPRSSIVLWPTDKRLMKFHCRDDVYLTGIQLSGIENQPINKAPTFDYLSDDGDQPERQLCDVAIQGKFTVLEANETVTFNAPYLPKLPDFVSFEPNIFLAGWEEPYTLSIEINCTTSYNASYLERLRKLFATEDRPSHKRALNLLRNGFPYCSGYSLIKGVRYTNMSNR</sequence>
<dbReference type="Pfam" id="PF00651">
    <property type="entry name" value="BTB"/>
    <property type="match status" value="1"/>
</dbReference>
<dbReference type="Pfam" id="PF07707">
    <property type="entry name" value="BACK"/>
    <property type="match status" value="1"/>
</dbReference>
<dbReference type="InterPro" id="IPR011333">
    <property type="entry name" value="SKP1/BTB/POZ_sf"/>
</dbReference>
<dbReference type="SMART" id="SM00875">
    <property type="entry name" value="BACK"/>
    <property type="match status" value="1"/>
</dbReference>
<evidence type="ECO:0000313" key="2">
    <source>
        <dbReference type="EMBL" id="KAL3846834.1"/>
    </source>
</evidence>
<dbReference type="AlphaFoldDB" id="A0ABD3UBE2"/>
<gene>
    <name evidence="2" type="ORF">ACJMK2_017788</name>
</gene>
<protein>
    <recommendedName>
        <fullName evidence="1">BTB domain-containing protein</fullName>
    </recommendedName>
</protein>
<name>A0ABD3UBE2_SINWO</name>
<reference evidence="2 3" key="1">
    <citation type="submission" date="2024-11" db="EMBL/GenBank/DDBJ databases">
        <title>Chromosome-level genome assembly of the freshwater bivalve Anodonta woodiana.</title>
        <authorList>
            <person name="Chen X."/>
        </authorList>
    </citation>
    <scope>NUCLEOTIDE SEQUENCE [LARGE SCALE GENOMIC DNA]</scope>
    <source>
        <strain evidence="2">MN2024</strain>
        <tissue evidence="2">Gills</tissue>
    </source>
</reference>
<comment type="caution">
    <text evidence="2">The sequence shown here is derived from an EMBL/GenBank/DDBJ whole genome shotgun (WGS) entry which is preliminary data.</text>
</comment>
<accession>A0ABD3UBE2</accession>
<feature type="domain" description="BTB" evidence="1">
    <location>
        <begin position="86"/>
        <end position="157"/>
    </location>
</feature>
<dbReference type="SMART" id="SM00225">
    <property type="entry name" value="BTB"/>
    <property type="match status" value="1"/>
</dbReference>
<dbReference type="PANTHER" id="PTHR45774:SF3">
    <property type="entry name" value="BTB (POZ) DOMAIN-CONTAINING 2B-RELATED"/>
    <property type="match status" value="1"/>
</dbReference>
<dbReference type="PANTHER" id="PTHR45774">
    <property type="entry name" value="BTB/POZ DOMAIN-CONTAINING"/>
    <property type="match status" value="1"/>
</dbReference>
<dbReference type="SUPFAM" id="SSF54695">
    <property type="entry name" value="POZ domain"/>
    <property type="match status" value="1"/>
</dbReference>
<dbReference type="Gene3D" id="1.25.40.420">
    <property type="match status" value="1"/>
</dbReference>
<dbReference type="PROSITE" id="PS50097">
    <property type="entry name" value="BTB"/>
    <property type="match status" value="1"/>
</dbReference>